<feature type="domain" description="C2H2-type" evidence="10">
    <location>
        <begin position="309"/>
        <end position="338"/>
    </location>
</feature>
<feature type="binding site" evidence="8">
    <location>
        <position position="82"/>
    </location>
    <ligand>
        <name>Zn(2+)</name>
        <dbReference type="ChEBI" id="CHEBI:29105"/>
    </ligand>
</feature>
<feature type="region of interest" description="Disordered" evidence="9">
    <location>
        <begin position="336"/>
        <end position="358"/>
    </location>
</feature>
<dbReference type="OrthoDB" id="9411774at2759"/>
<evidence type="ECO:0000256" key="6">
    <source>
        <dbReference type="ARBA" id="ARBA00023242"/>
    </source>
</evidence>
<dbReference type="FunFam" id="3.30.160.60:FF:000446">
    <property type="entry name" value="Zinc finger protein"/>
    <property type="match status" value="1"/>
</dbReference>
<sequence>MESSNSMPPGMDSPDDGIILIETVKNIVTHEGRNEAEETGEDFFLISQGQAVQYPEGNIEETMSHRQQTEVTLAWMHLCRICANTSNHMIPIFEDEGAQHDLISKILKYLPIHVTENDTLPLQLCERCANILVAWHELSEGCLNAEKKLLNMQDSQLQNKQQYYNPSLDNLEVTVPMFTTASTTIASSVTDPPPNQQDDDKNGVCNAEKINKSDRCELAEERSFTPYHSSCNATLWMSNSTIKYENNSMRSITLIAENAKEISERKTRNLSGNCNVEKYDEKIDLNVSKDKKNELTIPQSTSESMEKDYTCDHCQRVFKRKHHLIHHMTNCKHYDSAKKHLSRTRSKATEKKKKTDNNTIKKKDRLVENIKSTNDDEKSCLPTVKPSKKRFRTYPCGYCEHTAEKKKLLKIHLADAHPEVVNRSRKSFVATETVLRARIEHDDKIYYHCSECGKNLNSPYTFYWHLRIHTGERLFTCHLCGKRFRVNQGLTRHLKDTHAGIKNIPCDLCGRMFSTRRNVEDHRRIHTGERPYVCNVCGKTFKQKASLFVHNRTHSDVFPFKCSYCGQTFRTRPPLMVHITKHTGEKPHACDVCGRRFRIKYELKRHRLVHSDEKPWRCTECSLSFRQKRYLVNHKKLNHETPRGLAAPQVTG</sequence>
<organism evidence="12 13">
    <name type="scientific">Cyphomyrmex costatus</name>
    <dbReference type="NCBI Taxonomy" id="456900"/>
    <lineage>
        <taxon>Eukaryota</taxon>
        <taxon>Metazoa</taxon>
        <taxon>Ecdysozoa</taxon>
        <taxon>Arthropoda</taxon>
        <taxon>Hexapoda</taxon>
        <taxon>Insecta</taxon>
        <taxon>Pterygota</taxon>
        <taxon>Neoptera</taxon>
        <taxon>Endopterygota</taxon>
        <taxon>Hymenoptera</taxon>
        <taxon>Apocrita</taxon>
        <taxon>Aculeata</taxon>
        <taxon>Formicoidea</taxon>
        <taxon>Formicidae</taxon>
        <taxon>Myrmicinae</taxon>
        <taxon>Cyphomyrmex</taxon>
    </lineage>
</organism>
<dbReference type="SUPFAM" id="SSF57716">
    <property type="entry name" value="Glucocorticoid receptor-like (DNA-binding domain)"/>
    <property type="match status" value="1"/>
</dbReference>
<dbReference type="Pfam" id="PF07776">
    <property type="entry name" value="zf-AD"/>
    <property type="match status" value="1"/>
</dbReference>
<feature type="domain" description="C2H2-type" evidence="10">
    <location>
        <begin position="616"/>
        <end position="644"/>
    </location>
</feature>
<reference evidence="12 13" key="1">
    <citation type="submission" date="2016-03" db="EMBL/GenBank/DDBJ databases">
        <title>Cyphomyrmex costatus WGS genome.</title>
        <authorList>
            <person name="Nygaard S."/>
            <person name="Hu H."/>
            <person name="Boomsma J."/>
            <person name="Zhang G."/>
        </authorList>
    </citation>
    <scope>NUCLEOTIDE SEQUENCE [LARGE SCALE GENOMIC DNA]</scope>
    <source>
        <strain evidence="12">MS0001</strain>
        <tissue evidence="12">Whole body</tissue>
    </source>
</reference>
<dbReference type="STRING" id="456900.A0A195C8K6"/>
<dbReference type="InterPro" id="IPR050717">
    <property type="entry name" value="C2H2-ZF_Transcription_Reg"/>
</dbReference>
<dbReference type="GO" id="GO:0048598">
    <property type="term" value="P:embryonic morphogenesis"/>
    <property type="evidence" value="ECO:0007669"/>
    <property type="project" value="UniProtKB-ARBA"/>
</dbReference>
<dbReference type="FunFam" id="3.30.160.60:FF:000100">
    <property type="entry name" value="Zinc finger 45-like"/>
    <property type="match status" value="1"/>
</dbReference>
<evidence type="ECO:0000256" key="3">
    <source>
        <dbReference type="ARBA" id="ARBA00022737"/>
    </source>
</evidence>
<feature type="domain" description="C2H2-type" evidence="10">
    <location>
        <begin position="532"/>
        <end position="559"/>
    </location>
</feature>
<accession>A0A195C8K6</accession>
<evidence type="ECO:0000256" key="5">
    <source>
        <dbReference type="ARBA" id="ARBA00022833"/>
    </source>
</evidence>
<dbReference type="FunFam" id="3.30.160.60:FF:000624">
    <property type="entry name" value="zinc finger protein 697"/>
    <property type="match status" value="1"/>
</dbReference>
<dbReference type="Gene3D" id="3.30.160.60">
    <property type="entry name" value="Classic Zinc Finger"/>
    <property type="match status" value="7"/>
</dbReference>
<evidence type="ECO:0000256" key="2">
    <source>
        <dbReference type="ARBA" id="ARBA00022723"/>
    </source>
</evidence>
<dbReference type="GO" id="GO:0000981">
    <property type="term" value="F:DNA-binding transcription factor activity, RNA polymerase II-specific"/>
    <property type="evidence" value="ECO:0007669"/>
    <property type="project" value="TreeGrafter"/>
</dbReference>
<feature type="domain" description="C2H2-type" evidence="10">
    <location>
        <begin position="588"/>
        <end position="615"/>
    </location>
</feature>
<evidence type="ECO:0000313" key="13">
    <source>
        <dbReference type="Proteomes" id="UP000078542"/>
    </source>
</evidence>
<dbReference type="SUPFAM" id="SSF57667">
    <property type="entry name" value="beta-beta-alpha zinc fingers"/>
    <property type="match status" value="4"/>
</dbReference>
<keyword evidence="6" id="KW-0539">Nucleus</keyword>
<evidence type="ECO:0000256" key="7">
    <source>
        <dbReference type="PROSITE-ProRule" id="PRU00042"/>
    </source>
</evidence>
<evidence type="ECO:0000259" key="10">
    <source>
        <dbReference type="PROSITE" id="PS50157"/>
    </source>
</evidence>
<evidence type="ECO:0000259" key="11">
    <source>
        <dbReference type="PROSITE" id="PS51915"/>
    </source>
</evidence>
<feature type="binding site" evidence="8">
    <location>
        <position position="128"/>
    </location>
    <ligand>
        <name>Zn(2+)</name>
        <dbReference type="ChEBI" id="CHEBI:29105"/>
    </ligand>
</feature>
<dbReference type="Gene3D" id="3.40.1800.20">
    <property type="match status" value="1"/>
</dbReference>
<feature type="domain" description="ZAD" evidence="11">
    <location>
        <begin position="77"/>
        <end position="152"/>
    </location>
</feature>
<dbReference type="GO" id="GO:0000977">
    <property type="term" value="F:RNA polymerase II transcription regulatory region sequence-specific DNA binding"/>
    <property type="evidence" value="ECO:0007669"/>
    <property type="project" value="TreeGrafter"/>
</dbReference>
<keyword evidence="3" id="KW-0677">Repeat</keyword>
<dbReference type="GO" id="GO:0005634">
    <property type="term" value="C:nucleus"/>
    <property type="evidence" value="ECO:0007669"/>
    <property type="project" value="UniProtKB-SubCell"/>
</dbReference>
<dbReference type="PROSITE" id="PS50157">
    <property type="entry name" value="ZINC_FINGER_C2H2_2"/>
    <property type="match status" value="8"/>
</dbReference>
<protein>
    <submittedName>
        <fullName evidence="12">Uncharacterized protein</fullName>
    </submittedName>
</protein>
<keyword evidence="4 7" id="KW-0863">Zinc-finger</keyword>
<dbReference type="GO" id="GO:0008270">
    <property type="term" value="F:zinc ion binding"/>
    <property type="evidence" value="ECO:0007669"/>
    <property type="project" value="UniProtKB-UniRule"/>
</dbReference>
<feature type="domain" description="C2H2-type" evidence="10">
    <location>
        <begin position="560"/>
        <end position="587"/>
    </location>
</feature>
<dbReference type="PANTHER" id="PTHR14196:SF12">
    <property type="entry name" value="ZINC FINGER PROTEIN 208-LIKE"/>
    <property type="match status" value="1"/>
</dbReference>
<dbReference type="PROSITE" id="PS00028">
    <property type="entry name" value="ZINC_FINGER_C2H2_1"/>
    <property type="match status" value="8"/>
</dbReference>
<dbReference type="PANTHER" id="PTHR14196">
    <property type="entry name" value="ODD-SKIPPED - RELATED"/>
    <property type="match status" value="1"/>
</dbReference>
<dbReference type="SMART" id="SM00355">
    <property type="entry name" value="ZnF_C2H2"/>
    <property type="match status" value="9"/>
</dbReference>
<dbReference type="PROSITE" id="PS51915">
    <property type="entry name" value="ZAD"/>
    <property type="match status" value="1"/>
</dbReference>
<keyword evidence="13" id="KW-1185">Reference proteome</keyword>
<dbReference type="FunFam" id="3.30.160.60:FF:000295">
    <property type="entry name" value="zinc finger protein 19"/>
    <property type="match status" value="1"/>
</dbReference>
<dbReference type="FunFam" id="3.30.160.60:FF:000780">
    <property type="entry name" value="myc-associated zinc finger protein isoform X1"/>
    <property type="match status" value="1"/>
</dbReference>
<evidence type="ECO:0000256" key="8">
    <source>
        <dbReference type="PROSITE-ProRule" id="PRU01263"/>
    </source>
</evidence>
<dbReference type="SMART" id="SM00868">
    <property type="entry name" value="zf-AD"/>
    <property type="match status" value="1"/>
</dbReference>
<feature type="domain" description="C2H2-type" evidence="10">
    <location>
        <begin position="447"/>
        <end position="474"/>
    </location>
</feature>
<keyword evidence="5 8" id="KW-0862">Zinc</keyword>
<dbReference type="AlphaFoldDB" id="A0A195C8K6"/>
<proteinExistence type="predicted"/>
<comment type="subcellular location">
    <subcellularLocation>
        <location evidence="1">Nucleus</location>
    </subcellularLocation>
</comment>
<evidence type="ECO:0000313" key="12">
    <source>
        <dbReference type="EMBL" id="KYM96506.1"/>
    </source>
</evidence>
<gene>
    <name evidence="12" type="ORF">ALC62_12873</name>
</gene>
<dbReference type="Proteomes" id="UP000078542">
    <property type="component" value="Unassembled WGS sequence"/>
</dbReference>
<feature type="binding site" evidence="8">
    <location>
        <position position="125"/>
    </location>
    <ligand>
        <name>Zn(2+)</name>
        <dbReference type="ChEBI" id="CHEBI:29105"/>
    </ligand>
</feature>
<feature type="domain" description="C2H2-type" evidence="10">
    <location>
        <begin position="504"/>
        <end position="531"/>
    </location>
</feature>
<evidence type="ECO:0000256" key="4">
    <source>
        <dbReference type="ARBA" id="ARBA00022771"/>
    </source>
</evidence>
<dbReference type="Pfam" id="PF00096">
    <property type="entry name" value="zf-C2H2"/>
    <property type="match status" value="6"/>
</dbReference>
<feature type="binding site" evidence="8">
    <location>
        <position position="79"/>
    </location>
    <ligand>
        <name>Zn(2+)</name>
        <dbReference type="ChEBI" id="CHEBI:29105"/>
    </ligand>
</feature>
<feature type="domain" description="C2H2-type" evidence="10">
    <location>
        <begin position="475"/>
        <end position="503"/>
    </location>
</feature>
<dbReference type="InterPro" id="IPR036236">
    <property type="entry name" value="Znf_C2H2_sf"/>
</dbReference>
<feature type="compositionally biased region" description="Basic and acidic residues" evidence="9">
    <location>
        <begin position="347"/>
        <end position="358"/>
    </location>
</feature>
<dbReference type="InterPro" id="IPR012934">
    <property type="entry name" value="Znf_AD"/>
</dbReference>
<name>A0A195C8K6_9HYME</name>
<dbReference type="InterPro" id="IPR013087">
    <property type="entry name" value="Znf_C2H2_type"/>
</dbReference>
<evidence type="ECO:0000256" key="9">
    <source>
        <dbReference type="SAM" id="MobiDB-lite"/>
    </source>
</evidence>
<dbReference type="EMBL" id="KQ978205">
    <property type="protein sequence ID" value="KYM96506.1"/>
    <property type="molecule type" value="Genomic_DNA"/>
</dbReference>
<dbReference type="KEGG" id="ccoa:108779375"/>
<keyword evidence="2 8" id="KW-0479">Metal-binding</keyword>
<evidence type="ECO:0000256" key="1">
    <source>
        <dbReference type="ARBA" id="ARBA00004123"/>
    </source>
</evidence>